<feature type="region of interest" description="Disordered" evidence="1">
    <location>
        <begin position="121"/>
        <end position="140"/>
    </location>
</feature>
<evidence type="ECO:0000256" key="1">
    <source>
        <dbReference type="SAM" id="MobiDB-lite"/>
    </source>
</evidence>
<dbReference type="AlphaFoldDB" id="A0A9C7PSE4"/>
<dbReference type="Proteomes" id="UP001061958">
    <property type="component" value="Unassembled WGS sequence"/>
</dbReference>
<dbReference type="OrthoDB" id="10434738at2759"/>
<feature type="compositionally biased region" description="Low complexity" evidence="1">
    <location>
        <begin position="32"/>
        <end position="42"/>
    </location>
</feature>
<feature type="region of interest" description="Disordered" evidence="1">
    <location>
        <begin position="27"/>
        <end position="50"/>
    </location>
</feature>
<dbReference type="EMBL" id="BQMJ01000005">
    <property type="protein sequence ID" value="GJQ08986.1"/>
    <property type="molecule type" value="Genomic_DNA"/>
</dbReference>
<protein>
    <submittedName>
        <fullName evidence="2">Uncharacterized protein</fullName>
    </submittedName>
</protein>
<reference evidence="2" key="1">
    <citation type="journal article" date="2022" name="Proc. Natl. Acad. Sci. U.S.A.">
        <title>Life cycle and functional genomics of the unicellular red alga Galdieria for elucidating algal and plant evolution and industrial use.</title>
        <authorList>
            <person name="Hirooka S."/>
            <person name="Itabashi T."/>
            <person name="Ichinose T.M."/>
            <person name="Onuma R."/>
            <person name="Fujiwara T."/>
            <person name="Yamashita S."/>
            <person name="Jong L.W."/>
            <person name="Tomita R."/>
            <person name="Iwane A.H."/>
            <person name="Miyagishima S.Y."/>
        </authorList>
    </citation>
    <scope>NUCLEOTIDE SEQUENCE</scope>
    <source>
        <strain evidence="2">NBRC 102759</strain>
    </source>
</reference>
<name>A0A9C7PSE4_9RHOD</name>
<comment type="caution">
    <text evidence="2">The sequence shown here is derived from an EMBL/GenBank/DDBJ whole genome shotgun (WGS) entry which is preliminary data.</text>
</comment>
<evidence type="ECO:0000313" key="3">
    <source>
        <dbReference type="Proteomes" id="UP001061958"/>
    </source>
</evidence>
<accession>A0A9C7PSE4</accession>
<organism evidence="2 3">
    <name type="scientific">Galdieria partita</name>
    <dbReference type="NCBI Taxonomy" id="83374"/>
    <lineage>
        <taxon>Eukaryota</taxon>
        <taxon>Rhodophyta</taxon>
        <taxon>Bangiophyceae</taxon>
        <taxon>Galdieriales</taxon>
        <taxon>Galdieriaceae</taxon>
        <taxon>Galdieria</taxon>
    </lineage>
</organism>
<feature type="compositionally biased region" description="Low complexity" evidence="1">
    <location>
        <begin position="126"/>
        <end position="140"/>
    </location>
</feature>
<gene>
    <name evidence="2" type="ORF">GpartN1_g777.t1</name>
</gene>
<keyword evidence="3" id="KW-1185">Reference proteome</keyword>
<evidence type="ECO:0000313" key="2">
    <source>
        <dbReference type="EMBL" id="GJQ08986.1"/>
    </source>
</evidence>
<sequence>MNCTVVAKLARTLRLPGRNFSQTAKTFSLEQSKNQSTSVSSSIKEEQDDEEPPFAFLSRRTLRLLKIVVTTAAGVACVFADYSEITEEHIFSGIQRKAKAIWREMWSIDSQRRLELENKHRRVQDSASAEATSTVTAPES</sequence>
<reference evidence="2" key="2">
    <citation type="submission" date="2022-01" db="EMBL/GenBank/DDBJ databases">
        <authorList>
            <person name="Hirooka S."/>
            <person name="Miyagishima S.Y."/>
        </authorList>
    </citation>
    <scope>NUCLEOTIDE SEQUENCE</scope>
    <source>
        <strain evidence="2">NBRC 102759</strain>
    </source>
</reference>
<proteinExistence type="predicted"/>